<protein>
    <submittedName>
        <fullName evidence="3">Histidine phosphatase family protein</fullName>
    </submittedName>
</protein>
<dbReference type="AlphaFoldDB" id="A0A2U8GUK5"/>
<dbReference type="InterPro" id="IPR001345">
    <property type="entry name" value="PG/BPGM_mutase_AS"/>
</dbReference>
<feature type="binding site" evidence="2">
    <location>
        <position position="62"/>
    </location>
    <ligand>
        <name>substrate</name>
    </ligand>
</feature>
<name>A0A2U8GUK5_9RHOO</name>
<feature type="active site" description="Tele-phosphohistidine intermediate" evidence="1">
    <location>
        <position position="13"/>
    </location>
</feature>
<dbReference type="SMART" id="SM00855">
    <property type="entry name" value="PGAM"/>
    <property type="match status" value="1"/>
</dbReference>
<dbReference type="Gene3D" id="3.40.50.1240">
    <property type="entry name" value="Phosphoglycerate mutase-like"/>
    <property type="match status" value="1"/>
</dbReference>
<dbReference type="KEGG" id="acom:CEW83_20790"/>
<dbReference type="Pfam" id="PF00300">
    <property type="entry name" value="His_Phos_1"/>
    <property type="match status" value="1"/>
</dbReference>
<dbReference type="InterPro" id="IPR013078">
    <property type="entry name" value="His_Pase_superF_clade-1"/>
</dbReference>
<dbReference type="InterPro" id="IPR050275">
    <property type="entry name" value="PGM_Phosphatase"/>
</dbReference>
<dbReference type="RefSeq" id="WP_108951070.1">
    <property type="nucleotide sequence ID" value="NZ_CP022187.1"/>
</dbReference>
<dbReference type="PANTHER" id="PTHR48100:SF44">
    <property type="entry name" value="PHOSPHATASE C1620.13-RELATED"/>
    <property type="match status" value="1"/>
</dbReference>
<gene>
    <name evidence="3" type="ORF">CEW83_20790</name>
</gene>
<reference evidence="3 4" key="1">
    <citation type="submission" date="2017-06" db="EMBL/GenBank/DDBJ databases">
        <title>Azoarcus.</title>
        <authorList>
            <person name="Woo J.-H."/>
            <person name="Kim H.-S."/>
        </authorList>
    </citation>
    <scope>NUCLEOTIDE SEQUENCE [LARGE SCALE GENOMIC DNA]</scope>
    <source>
        <strain evidence="3 4">TSPY31</strain>
    </source>
</reference>
<dbReference type="CDD" id="cd07067">
    <property type="entry name" value="HP_PGM_like"/>
    <property type="match status" value="1"/>
</dbReference>
<organism evidence="3 4">
    <name type="scientific">Parazoarcus communis</name>
    <dbReference type="NCBI Taxonomy" id="41977"/>
    <lineage>
        <taxon>Bacteria</taxon>
        <taxon>Pseudomonadati</taxon>
        <taxon>Pseudomonadota</taxon>
        <taxon>Betaproteobacteria</taxon>
        <taxon>Rhodocyclales</taxon>
        <taxon>Zoogloeaceae</taxon>
        <taxon>Parazoarcus</taxon>
    </lineage>
</organism>
<feature type="active site" description="Proton donor/acceptor" evidence="1">
    <location>
        <position position="86"/>
    </location>
</feature>
<evidence type="ECO:0000313" key="3">
    <source>
        <dbReference type="EMBL" id="AWI77372.1"/>
    </source>
</evidence>
<feature type="binding site" evidence="2">
    <location>
        <begin position="86"/>
        <end position="89"/>
    </location>
    <ligand>
        <name>substrate</name>
    </ligand>
</feature>
<evidence type="ECO:0000313" key="4">
    <source>
        <dbReference type="Proteomes" id="UP000244930"/>
    </source>
</evidence>
<evidence type="ECO:0000256" key="2">
    <source>
        <dbReference type="PIRSR" id="PIRSR613078-2"/>
    </source>
</evidence>
<dbReference type="EMBL" id="CP022187">
    <property type="protein sequence ID" value="AWI77372.1"/>
    <property type="molecule type" value="Genomic_DNA"/>
</dbReference>
<sequence length="215" mass="23971">MENPLTRLCIVRHGETTWNAERRLQGHLDIELNENGIAQAQATGRALSDQRFAAAYSSDLQRARRTAACIWPGPEDRINTHPGLRERHYGHFQGLTYEQAQTRFPADYARFLSRDAGFAFEDGGESLTAFAARIAAALLEIVERHPGEQILIVTHGGVLDIIHRLSTGKSLDSPRDFTIPNAALNWITHHDGRWQLVSWGDQSHLGSALDELSNA</sequence>
<dbReference type="GO" id="GO:0005829">
    <property type="term" value="C:cytosol"/>
    <property type="evidence" value="ECO:0007669"/>
    <property type="project" value="TreeGrafter"/>
</dbReference>
<dbReference type="GO" id="GO:0016791">
    <property type="term" value="F:phosphatase activity"/>
    <property type="evidence" value="ECO:0007669"/>
    <property type="project" value="TreeGrafter"/>
</dbReference>
<feature type="binding site" evidence="2">
    <location>
        <begin position="12"/>
        <end position="19"/>
    </location>
    <ligand>
        <name>substrate</name>
    </ligand>
</feature>
<proteinExistence type="predicted"/>
<dbReference type="Proteomes" id="UP000244930">
    <property type="component" value="Chromosome"/>
</dbReference>
<dbReference type="SUPFAM" id="SSF53254">
    <property type="entry name" value="Phosphoglycerate mutase-like"/>
    <property type="match status" value="1"/>
</dbReference>
<dbReference type="PANTHER" id="PTHR48100">
    <property type="entry name" value="BROAD-SPECIFICITY PHOSPHATASE YOR283W-RELATED"/>
    <property type="match status" value="1"/>
</dbReference>
<evidence type="ECO:0000256" key="1">
    <source>
        <dbReference type="PIRSR" id="PIRSR613078-1"/>
    </source>
</evidence>
<dbReference type="PROSITE" id="PS00175">
    <property type="entry name" value="PG_MUTASE"/>
    <property type="match status" value="1"/>
</dbReference>
<dbReference type="InterPro" id="IPR029033">
    <property type="entry name" value="His_PPase_superfam"/>
</dbReference>
<keyword evidence="4" id="KW-1185">Reference proteome</keyword>
<accession>A0A2U8GUK5</accession>